<dbReference type="EMBL" id="CYXO01000001">
    <property type="protein sequence ID" value="CUM71030.1"/>
    <property type="molecule type" value="Genomic_DNA"/>
</dbReference>
<dbReference type="SMART" id="SM00900">
    <property type="entry name" value="FMN_bind"/>
    <property type="match status" value="1"/>
</dbReference>
<feature type="domain" description="FMN-binding" evidence="1">
    <location>
        <begin position="68"/>
        <end position="142"/>
    </location>
</feature>
<dbReference type="RefSeq" id="WP_055213186.1">
    <property type="nucleotide sequence ID" value="NZ_CAXVIO010000014.1"/>
</dbReference>
<protein>
    <submittedName>
        <fullName evidence="3">FMN-binding protein</fullName>
    </submittedName>
    <submittedName>
        <fullName evidence="2">Predicted NADH:ubiquinone oxidoreductase, subunit RnfG</fullName>
    </submittedName>
</protein>
<evidence type="ECO:0000313" key="5">
    <source>
        <dbReference type="Proteomes" id="UP000449249"/>
    </source>
</evidence>
<dbReference type="AlphaFoldDB" id="A0A173QZG5"/>
<dbReference type="GO" id="GO:0016020">
    <property type="term" value="C:membrane"/>
    <property type="evidence" value="ECO:0007669"/>
    <property type="project" value="InterPro"/>
</dbReference>
<dbReference type="Pfam" id="PF04205">
    <property type="entry name" value="FMN_bind"/>
    <property type="match status" value="1"/>
</dbReference>
<accession>A0A173QZG5</accession>
<sequence>MREFWMRLMSVVVIVGLILGYNSVLEVRAKDEEIAKLNAKIENTESLEDEDSKNGSYKDGTYTGEADGFGGTVKVEVIVKKQKIKEVNIVSADGEDGSYLTMAKDIIPKILDAQSAEVDTISGATFSSTGIKNATKQALEKAVK</sequence>
<keyword evidence="2" id="KW-0830">Ubiquinone</keyword>
<reference evidence="3 5" key="2">
    <citation type="journal article" date="2019" name="Nat. Med.">
        <title>A library of human gut bacterial isolates paired with longitudinal multiomics data enables mechanistic microbiome research.</title>
        <authorList>
            <person name="Poyet M."/>
            <person name="Groussin M."/>
            <person name="Gibbons S.M."/>
            <person name="Avila-Pacheco J."/>
            <person name="Jiang X."/>
            <person name="Kearney S.M."/>
            <person name="Perrotta A.R."/>
            <person name="Berdy B."/>
            <person name="Zhao S."/>
            <person name="Lieberman T.D."/>
            <person name="Swanson P.K."/>
            <person name="Smith M."/>
            <person name="Roesemann S."/>
            <person name="Alexander J.E."/>
            <person name="Rich S.A."/>
            <person name="Livny J."/>
            <person name="Vlamakis H."/>
            <person name="Clish C."/>
            <person name="Bullock K."/>
            <person name="Deik A."/>
            <person name="Scott J."/>
            <person name="Pierce K.A."/>
            <person name="Xavier R.J."/>
            <person name="Alm E.J."/>
        </authorList>
    </citation>
    <scope>NUCLEOTIDE SEQUENCE [LARGE SCALE GENOMIC DNA]</scope>
    <source>
        <strain evidence="3 5">BIOML-A1</strain>
    </source>
</reference>
<evidence type="ECO:0000313" key="4">
    <source>
        <dbReference type="Proteomes" id="UP000095597"/>
    </source>
</evidence>
<evidence type="ECO:0000313" key="3">
    <source>
        <dbReference type="EMBL" id="MZK11658.1"/>
    </source>
</evidence>
<evidence type="ECO:0000313" key="2">
    <source>
        <dbReference type="EMBL" id="CUM71030.1"/>
    </source>
</evidence>
<dbReference type="Proteomes" id="UP000449249">
    <property type="component" value="Unassembled WGS sequence"/>
</dbReference>
<proteinExistence type="predicted"/>
<dbReference type="GO" id="GO:0010181">
    <property type="term" value="F:FMN binding"/>
    <property type="evidence" value="ECO:0007669"/>
    <property type="project" value="InterPro"/>
</dbReference>
<evidence type="ECO:0000259" key="1">
    <source>
        <dbReference type="SMART" id="SM00900"/>
    </source>
</evidence>
<reference evidence="2 4" key="1">
    <citation type="submission" date="2015-09" db="EMBL/GenBank/DDBJ databases">
        <authorList>
            <consortium name="Pathogen Informatics"/>
        </authorList>
    </citation>
    <scope>NUCLEOTIDE SEQUENCE [LARGE SCALE GENOMIC DNA]</scope>
    <source>
        <strain evidence="2 4">2789STDY5834961</strain>
    </source>
</reference>
<gene>
    <name evidence="2" type="ORF">ERS852573_00162</name>
    <name evidence="3" type="ORF">GT576_15270</name>
</gene>
<dbReference type="Proteomes" id="UP000095597">
    <property type="component" value="Unassembled WGS sequence"/>
</dbReference>
<dbReference type="InterPro" id="IPR007329">
    <property type="entry name" value="FMN-bd"/>
</dbReference>
<dbReference type="Gene3D" id="3.90.1010.20">
    <property type="match status" value="1"/>
</dbReference>
<name>A0A173QZG5_9FIRM</name>
<dbReference type="OrthoDB" id="9806398at2"/>
<dbReference type="EMBL" id="WWSH01000019">
    <property type="protein sequence ID" value="MZK11658.1"/>
    <property type="molecule type" value="Genomic_DNA"/>
</dbReference>
<organism evidence="2 4">
    <name type="scientific">Dorea longicatena</name>
    <dbReference type="NCBI Taxonomy" id="88431"/>
    <lineage>
        <taxon>Bacteria</taxon>
        <taxon>Bacillati</taxon>
        <taxon>Bacillota</taxon>
        <taxon>Clostridia</taxon>
        <taxon>Lachnospirales</taxon>
        <taxon>Lachnospiraceae</taxon>
        <taxon>Dorea</taxon>
    </lineage>
</organism>
<dbReference type="eggNOG" id="COG3976">
    <property type="taxonomic scope" value="Bacteria"/>
</dbReference>